<accession>A0A1J4K0X8</accession>
<dbReference type="Proteomes" id="UP000179807">
    <property type="component" value="Unassembled WGS sequence"/>
</dbReference>
<name>A0A1J4K0X8_9EUKA</name>
<keyword evidence="2" id="KW-1185">Reference proteome</keyword>
<dbReference type="GeneID" id="94827586"/>
<comment type="caution">
    <text evidence="1">The sequence shown here is derived from an EMBL/GenBank/DDBJ whole genome shotgun (WGS) entry which is preliminary data.</text>
</comment>
<dbReference type="AlphaFoldDB" id="A0A1J4K0X8"/>
<reference evidence="1" key="1">
    <citation type="submission" date="2016-10" db="EMBL/GenBank/DDBJ databases">
        <authorList>
            <person name="Benchimol M."/>
            <person name="Almeida L.G."/>
            <person name="Vasconcelos A.T."/>
            <person name="Perreira-Neves A."/>
            <person name="Rosa I.A."/>
            <person name="Tasca T."/>
            <person name="Bogo M.R."/>
            <person name="de Souza W."/>
        </authorList>
    </citation>
    <scope>NUCLEOTIDE SEQUENCE [LARGE SCALE GENOMIC DNA]</scope>
    <source>
        <strain evidence="1">K</strain>
    </source>
</reference>
<evidence type="ECO:0000313" key="2">
    <source>
        <dbReference type="Proteomes" id="UP000179807"/>
    </source>
</evidence>
<protein>
    <submittedName>
        <fullName evidence="1">Uncharacterized protein</fullName>
    </submittedName>
</protein>
<sequence length="161" mass="19108">MNESITPELIFQQALQQTQGNVINLIAGLFQFSHQVRPEENRLPLFSRLMEIYEVKIQLDIQVRQQLLEFFSKQIDAIIPDLSYQLIVVRTLYSMCMTLFPQFQEFFFQRLSSFLNAANMETPDFFFCSIFLTPFQNLFKFIFKTQSSVILSIFYQFHSNI</sequence>
<dbReference type="EMBL" id="MLAK01000771">
    <property type="protein sequence ID" value="OHT05081.1"/>
    <property type="molecule type" value="Genomic_DNA"/>
</dbReference>
<dbReference type="RefSeq" id="XP_068358217.1">
    <property type="nucleotide sequence ID" value="XM_068492882.1"/>
</dbReference>
<organism evidence="1 2">
    <name type="scientific">Tritrichomonas foetus</name>
    <dbReference type="NCBI Taxonomy" id="1144522"/>
    <lineage>
        <taxon>Eukaryota</taxon>
        <taxon>Metamonada</taxon>
        <taxon>Parabasalia</taxon>
        <taxon>Tritrichomonadida</taxon>
        <taxon>Tritrichomonadidae</taxon>
        <taxon>Tritrichomonas</taxon>
    </lineage>
</organism>
<proteinExistence type="predicted"/>
<dbReference type="VEuPathDB" id="TrichDB:TRFO_06084"/>
<evidence type="ECO:0000313" key="1">
    <source>
        <dbReference type="EMBL" id="OHT05081.1"/>
    </source>
</evidence>
<gene>
    <name evidence="1" type="ORF">TRFO_06084</name>
</gene>